<evidence type="ECO:0008006" key="13">
    <source>
        <dbReference type="Google" id="ProtNLM"/>
    </source>
</evidence>
<dbReference type="OrthoDB" id="9812438at2"/>
<evidence type="ECO:0000256" key="7">
    <source>
        <dbReference type="ARBA" id="ARBA00023173"/>
    </source>
</evidence>
<dbReference type="GO" id="GO:0034707">
    <property type="term" value="C:chloride channel complex"/>
    <property type="evidence" value="ECO:0007669"/>
    <property type="project" value="UniProtKB-KW"/>
</dbReference>
<evidence type="ECO:0000256" key="4">
    <source>
        <dbReference type="ARBA" id="ARBA00022989"/>
    </source>
</evidence>
<evidence type="ECO:0000256" key="2">
    <source>
        <dbReference type="ARBA" id="ARBA00022448"/>
    </source>
</evidence>
<dbReference type="PRINTS" id="PR00762">
    <property type="entry name" value="CLCHANNEL"/>
</dbReference>
<feature type="transmembrane region" description="Helical" evidence="10">
    <location>
        <begin position="328"/>
        <end position="354"/>
    </location>
</feature>
<dbReference type="PATRIC" id="fig|1123384.7.peg.1423"/>
<dbReference type="AlphaFoldDB" id="A0A0X1KUA7"/>
<evidence type="ECO:0000256" key="3">
    <source>
        <dbReference type="ARBA" id="ARBA00022692"/>
    </source>
</evidence>
<evidence type="ECO:0000256" key="1">
    <source>
        <dbReference type="ARBA" id="ARBA00004141"/>
    </source>
</evidence>
<dbReference type="PANTHER" id="PTHR43427:SF6">
    <property type="entry name" value="CHLORIDE CHANNEL PROTEIN CLC-E"/>
    <property type="match status" value="1"/>
</dbReference>
<reference evidence="11 12" key="1">
    <citation type="submission" date="2014-01" db="EMBL/GenBank/DDBJ databases">
        <title>Genome sequencing of Thermotog hypogea.</title>
        <authorList>
            <person name="Zhang X."/>
            <person name="Alvare G."/>
            <person name="Fristensky B."/>
            <person name="Chen L."/>
            <person name="Suen T."/>
            <person name="Chen Q."/>
            <person name="Ma K."/>
        </authorList>
    </citation>
    <scope>NUCLEOTIDE SEQUENCE [LARGE SCALE GENOMIC DNA]</scope>
    <source>
        <strain evidence="11 12">DSM 11164</strain>
    </source>
</reference>
<dbReference type="SUPFAM" id="SSF81340">
    <property type="entry name" value="Clc chloride channel"/>
    <property type="match status" value="1"/>
</dbReference>
<keyword evidence="7" id="KW-0869">Chloride channel</keyword>
<feature type="transmembrane region" description="Helical" evidence="10">
    <location>
        <begin position="211"/>
        <end position="230"/>
    </location>
</feature>
<dbReference type="RefSeq" id="WP_031504391.1">
    <property type="nucleotide sequence ID" value="NC_022795.1"/>
</dbReference>
<evidence type="ECO:0000313" key="11">
    <source>
        <dbReference type="EMBL" id="AJC74813.1"/>
    </source>
</evidence>
<feature type="transmembrane region" description="Helical" evidence="10">
    <location>
        <begin position="304"/>
        <end position="322"/>
    </location>
</feature>
<gene>
    <name evidence="11" type="ORF">AJ81_07085</name>
</gene>
<keyword evidence="3 10" id="KW-0812">Transmembrane</keyword>
<name>A0A0X1KUA7_9THEM</name>
<keyword evidence="12" id="KW-1185">Reference proteome</keyword>
<keyword evidence="8" id="KW-0868">Chloride</keyword>
<comment type="subcellular location">
    <subcellularLocation>
        <location evidence="1">Membrane</location>
        <topology evidence="1">Multi-pass membrane protein</topology>
    </subcellularLocation>
</comment>
<dbReference type="Pfam" id="PF00654">
    <property type="entry name" value="Voltage_CLC"/>
    <property type="match status" value="1"/>
</dbReference>
<evidence type="ECO:0000256" key="9">
    <source>
        <dbReference type="ARBA" id="ARBA00023303"/>
    </source>
</evidence>
<keyword evidence="5" id="KW-0406">Ion transport</keyword>
<evidence type="ECO:0000256" key="10">
    <source>
        <dbReference type="SAM" id="Phobius"/>
    </source>
</evidence>
<dbReference type="InterPro" id="IPR014743">
    <property type="entry name" value="Cl-channel_core"/>
</dbReference>
<protein>
    <recommendedName>
        <fullName evidence="13">Chloride channel protein</fullName>
    </recommendedName>
</protein>
<sequence>MRSLGLSIIVGLIASFIGCSYKFVTSKMEELLFFMSCGKLLLCWFTLILFATFLIIKMLKKQPCASGSGIPQVRKVLSGQLDYDPLKVFLTKFSAGVLSMFCGYSLGTEGPTVQLGSTVGHFVAKRSRQGRERRKFFISLGACSAMASAFDAPLASVAFLVEGLRYRPRLKQTVFLLFFTLVLSDLTGLIFKGETHHPLASVVIPSNVKVVFILAALSAMLGALLTSICVGLTRWKSSKAKISLPISCTLLLAILSPKVLGSGTLLIKTSLSSTLPQTKTISLLLIKTLFTAVCFAAKLPGGLFVPSLAIGSMLGMFTSSFFDAGQDLPVLVACSMGCTLTAVLRIPISSALLVCEMSNQFNLLIVMLPACLLVEAIMRLLKFKPLYDALELSRSVFEPVAQTEKT</sequence>
<dbReference type="KEGG" id="phy:AJ81_07085"/>
<dbReference type="GO" id="GO:0005254">
    <property type="term" value="F:chloride channel activity"/>
    <property type="evidence" value="ECO:0007669"/>
    <property type="project" value="UniProtKB-KW"/>
</dbReference>
<organism evidence="11 12">
    <name type="scientific">Pseudothermotoga hypogea DSM 11164 = NBRC 106472</name>
    <dbReference type="NCBI Taxonomy" id="1123384"/>
    <lineage>
        <taxon>Bacteria</taxon>
        <taxon>Thermotogati</taxon>
        <taxon>Thermotogota</taxon>
        <taxon>Thermotogae</taxon>
        <taxon>Thermotogales</taxon>
        <taxon>Thermotogaceae</taxon>
        <taxon>Pseudothermotoga</taxon>
    </lineage>
</organism>
<feature type="transmembrane region" description="Helical" evidence="10">
    <location>
        <begin position="136"/>
        <end position="161"/>
    </location>
</feature>
<accession>A0A0X1KUA7</accession>
<keyword evidence="2" id="KW-0813">Transport</keyword>
<keyword evidence="6 10" id="KW-0472">Membrane</keyword>
<feature type="transmembrane region" description="Helical" evidence="10">
    <location>
        <begin position="173"/>
        <end position="191"/>
    </location>
</feature>
<evidence type="ECO:0000313" key="12">
    <source>
        <dbReference type="Proteomes" id="UP000077469"/>
    </source>
</evidence>
<dbReference type="STRING" id="1123384.AJ81_07085"/>
<evidence type="ECO:0000256" key="5">
    <source>
        <dbReference type="ARBA" id="ARBA00023065"/>
    </source>
</evidence>
<dbReference type="EMBL" id="CP007141">
    <property type="protein sequence ID" value="AJC74813.1"/>
    <property type="molecule type" value="Genomic_DNA"/>
</dbReference>
<evidence type="ECO:0000256" key="8">
    <source>
        <dbReference type="ARBA" id="ARBA00023214"/>
    </source>
</evidence>
<feature type="transmembrane region" description="Helical" evidence="10">
    <location>
        <begin position="361"/>
        <end position="381"/>
    </location>
</feature>
<keyword evidence="4 10" id="KW-1133">Transmembrane helix</keyword>
<feature type="transmembrane region" description="Helical" evidence="10">
    <location>
        <begin position="32"/>
        <end position="56"/>
    </location>
</feature>
<dbReference type="Gene3D" id="1.10.3080.10">
    <property type="entry name" value="Clc chloride channel"/>
    <property type="match status" value="1"/>
</dbReference>
<dbReference type="InterPro" id="IPR050368">
    <property type="entry name" value="ClC-type_chloride_channel"/>
</dbReference>
<dbReference type="InterPro" id="IPR001807">
    <property type="entry name" value="ClC"/>
</dbReference>
<keyword evidence="9" id="KW-0407">Ion channel</keyword>
<dbReference type="PROSITE" id="PS51257">
    <property type="entry name" value="PROKAR_LIPOPROTEIN"/>
    <property type="match status" value="1"/>
</dbReference>
<dbReference type="PaxDb" id="1123384-AJ81_07085"/>
<evidence type="ECO:0000256" key="6">
    <source>
        <dbReference type="ARBA" id="ARBA00023136"/>
    </source>
</evidence>
<dbReference type="Proteomes" id="UP000077469">
    <property type="component" value="Chromosome"/>
</dbReference>
<dbReference type="PANTHER" id="PTHR43427">
    <property type="entry name" value="CHLORIDE CHANNEL PROTEIN CLC-E"/>
    <property type="match status" value="1"/>
</dbReference>
<proteinExistence type="predicted"/>